<accession>A0A838L8Q1</accession>
<organism evidence="2 3">
    <name type="scientific">Sphingomonas chungangi</name>
    <dbReference type="NCBI Taxonomy" id="2683589"/>
    <lineage>
        <taxon>Bacteria</taxon>
        <taxon>Pseudomonadati</taxon>
        <taxon>Pseudomonadota</taxon>
        <taxon>Alphaproteobacteria</taxon>
        <taxon>Sphingomonadales</taxon>
        <taxon>Sphingomonadaceae</taxon>
        <taxon>Sphingomonas</taxon>
    </lineage>
</organism>
<feature type="domain" description="FHA" evidence="1">
    <location>
        <begin position="26"/>
        <end position="70"/>
    </location>
</feature>
<sequence>MFMLRLFDEGDLVHPIDARLLREGVLRIGRDPSSDWTIPDPDREISRAHCELSADRGSVMLRSTGTNGVFDDKSGARHPDAVDIPLPMPSTLRIGRYRLVVAPAPHEALVVGGENRTLVMTPPLGDSTIVPSEWSDALPVARNFSEGSLLEAFCEGAGLDVSLLSQEEPTEIMRRAGAVYRQMVLGIGDLMSERDHAKARYHLTRTTISGAGNNPFKWAPTQRLAIDLLLSGSNGFLSGPAALRASFQDIKRHLVATFSGLQASLRAAIDSFDPVSIDGVIADRASLLKSRVSLQWQEVGIRHDELRRQLDEGAGGSLDRAFVEGYDEAERRAAAAEA</sequence>
<dbReference type="InterPro" id="IPR046883">
    <property type="entry name" value="T6SS_FHA_C"/>
</dbReference>
<dbReference type="PROSITE" id="PS50006">
    <property type="entry name" value="FHA_DOMAIN"/>
    <property type="match status" value="1"/>
</dbReference>
<comment type="caution">
    <text evidence="2">The sequence shown here is derived from an EMBL/GenBank/DDBJ whole genome shotgun (WGS) entry which is preliminary data.</text>
</comment>
<dbReference type="SUPFAM" id="SSF49879">
    <property type="entry name" value="SMAD/FHA domain"/>
    <property type="match status" value="1"/>
</dbReference>
<protein>
    <submittedName>
        <fullName evidence="2">FHA domain-containing protein</fullName>
    </submittedName>
</protein>
<reference evidence="2 3" key="1">
    <citation type="submission" date="2020-07" db="EMBL/GenBank/DDBJ databases">
        <authorList>
            <person name="Sun Q."/>
        </authorList>
    </citation>
    <scope>NUCLEOTIDE SEQUENCE [LARGE SCALE GENOMIC DNA]</scope>
    <source>
        <strain evidence="2 3">CGMCC 1.13654</strain>
    </source>
</reference>
<dbReference type="Pfam" id="PF20232">
    <property type="entry name" value="T6SS_FHA_C"/>
    <property type="match status" value="1"/>
</dbReference>
<evidence type="ECO:0000313" key="3">
    <source>
        <dbReference type="Proteomes" id="UP000570166"/>
    </source>
</evidence>
<dbReference type="AlphaFoldDB" id="A0A838L8Q1"/>
<dbReference type="Pfam" id="PF00498">
    <property type="entry name" value="FHA"/>
    <property type="match status" value="1"/>
</dbReference>
<proteinExistence type="predicted"/>
<keyword evidence="3" id="KW-1185">Reference proteome</keyword>
<dbReference type="RefSeq" id="WP_160364582.1">
    <property type="nucleotide sequence ID" value="NZ_JACEIB010000022.1"/>
</dbReference>
<dbReference type="EMBL" id="JACEIB010000022">
    <property type="protein sequence ID" value="MBA2935132.1"/>
    <property type="molecule type" value="Genomic_DNA"/>
</dbReference>
<dbReference type="InterPro" id="IPR008984">
    <property type="entry name" value="SMAD_FHA_dom_sf"/>
</dbReference>
<evidence type="ECO:0000259" key="1">
    <source>
        <dbReference type="PROSITE" id="PS50006"/>
    </source>
</evidence>
<dbReference type="CDD" id="cd00060">
    <property type="entry name" value="FHA"/>
    <property type="match status" value="1"/>
</dbReference>
<dbReference type="InterPro" id="IPR000253">
    <property type="entry name" value="FHA_dom"/>
</dbReference>
<evidence type="ECO:0000313" key="2">
    <source>
        <dbReference type="EMBL" id="MBA2935132.1"/>
    </source>
</evidence>
<name>A0A838L8Q1_9SPHN</name>
<gene>
    <name evidence="2" type="ORF">HZF05_13650</name>
</gene>
<dbReference type="Gene3D" id="2.60.200.20">
    <property type="match status" value="1"/>
</dbReference>
<dbReference type="Proteomes" id="UP000570166">
    <property type="component" value="Unassembled WGS sequence"/>
</dbReference>